<feature type="compositionally biased region" description="Basic and acidic residues" evidence="2">
    <location>
        <begin position="426"/>
        <end position="435"/>
    </location>
</feature>
<dbReference type="Proteomes" id="UP001595923">
    <property type="component" value="Unassembled WGS sequence"/>
</dbReference>
<feature type="compositionally biased region" description="Basic residues" evidence="2">
    <location>
        <begin position="436"/>
        <end position="445"/>
    </location>
</feature>
<dbReference type="InterPro" id="IPR002397">
    <property type="entry name" value="Cyt_P450_B"/>
</dbReference>
<dbReference type="InterPro" id="IPR036396">
    <property type="entry name" value="Cyt_P450_sf"/>
</dbReference>
<dbReference type="EMBL" id="JBHSFQ010000026">
    <property type="protein sequence ID" value="MFC4564609.1"/>
    <property type="molecule type" value="Genomic_DNA"/>
</dbReference>
<feature type="compositionally biased region" description="Low complexity" evidence="2">
    <location>
        <begin position="446"/>
        <end position="460"/>
    </location>
</feature>
<dbReference type="PANTHER" id="PTHR46696:SF1">
    <property type="entry name" value="CYTOCHROME P450 YJIB-RELATED"/>
    <property type="match status" value="1"/>
</dbReference>
<proteinExistence type="inferred from homology"/>
<protein>
    <submittedName>
        <fullName evidence="3">Cytochrome P450</fullName>
    </submittedName>
</protein>
<evidence type="ECO:0000256" key="2">
    <source>
        <dbReference type="SAM" id="MobiDB-lite"/>
    </source>
</evidence>
<feature type="compositionally biased region" description="Low complexity" evidence="2">
    <location>
        <begin position="415"/>
        <end position="425"/>
    </location>
</feature>
<keyword evidence="4" id="KW-1185">Reference proteome</keyword>
<comment type="caution">
    <text evidence="3">The sequence shown here is derived from an EMBL/GenBank/DDBJ whole genome shotgun (WGS) entry which is preliminary data.</text>
</comment>
<dbReference type="SUPFAM" id="SSF48264">
    <property type="entry name" value="Cytochrome P450"/>
    <property type="match status" value="1"/>
</dbReference>
<reference evidence="4" key="1">
    <citation type="journal article" date="2019" name="Int. J. Syst. Evol. Microbiol.">
        <title>The Global Catalogue of Microorganisms (GCM) 10K type strain sequencing project: providing services to taxonomists for standard genome sequencing and annotation.</title>
        <authorList>
            <consortium name="The Broad Institute Genomics Platform"/>
            <consortium name="The Broad Institute Genome Sequencing Center for Infectious Disease"/>
            <person name="Wu L."/>
            <person name="Ma J."/>
        </authorList>
    </citation>
    <scope>NUCLEOTIDE SEQUENCE [LARGE SCALE GENOMIC DNA]</scope>
    <source>
        <strain evidence="4">XZYJ18</strain>
    </source>
</reference>
<comment type="similarity">
    <text evidence="1">Belongs to the cytochrome P450 family.</text>
</comment>
<evidence type="ECO:0000313" key="3">
    <source>
        <dbReference type="EMBL" id="MFC4564609.1"/>
    </source>
</evidence>
<feature type="region of interest" description="Disordered" evidence="2">
    <location>
        <begin position="413"/>
        <end position="495"/>
    </location>
</feature>
<accession>A0ABV9E1X8</accession>
<feature type="compositionally biased region" description="Low complexity" evidence="2">
    <location>
        <begin position="474"/>
        <end position="495"/>
    </location>
</feature>
<evidence type="ECO:0000256" key="1">
    <source>
        <dbReference type="ARBA" id="ARBA00010617"/>
    </source>
</evidence>
<feature type="region of interest" description="Disordered" evidence="2">
    <location>
        <begin position="92"/>
        <end position="113"/>
    </location>
</feature>
<evidence type="ECO:0000313" key="4">
    <source>
        <dbReference type="Proteomes" id="UP001595923"/>
    </source>
</evidence>
<name>A0ABV9E1X8_9ACTN</name>
<dbReference type="PANTHER" id="PTHR46696">
    <property type="entry name" value="P450, PUTATIVE (EUROFUNG)-RELATED"/>
    <property type="match status" value="1"/>
</dbReference>
<dbReference type="PRINTS" id="PR00359">
    <property type="entry name" value="BP450"/>
</dbReference>
<sequence>MVDPGPRPTGSAAPPGPAGRCPMRDGRVQIHADTHDADDAGLWRELRARFGAVAPVEMAPGVPGWLLLGYHENLRVLRDQDRFAADPRAWSRRPEWHGTAGPRSGALAGDGPGHRRVRSAIVDGLAQISTAQVVPLVERTARGLIGAALHAGGMDLIGQYAAPLPALVLNRLLGLPDAYGHLLAGLAADIWSGDPARAEPATRGLHTYAKGLVERKRADPGDDLASRLLAHPAGLSDDEAAEQLLLLWAAGHEPTTHLIGNALYRLLCVPEVAAAYGGASLPADDFLDHIMWVDPPLRMLAGRFSARDVELGGAHIRRGDALVLGFGPAHADPAVIARADTGDTAAFAGNRAHLMWGAGAHGCPAQSLAREIAGTAIDAVVSRLPRMAPAIPPAAMRRRSSLSVNGLAELPVAFPAEGGPRPGAAPERRAAESGRTRRMFRRAGRPRAQGARYQAPAAAPEEPPAEPVRPARPAPAARQRATGARYQAPAASAAPAHDALDALLEIRGHNGPG</sequence>
<dbReference type="RefSeq" id="WP_378577887.1">
    <property type="nucleotide sequence ID" value="NZ_JBHSFQ010000026.1"/>
</dbReference>
<dbReference type="InterPro" id="IPR017972">
    <property type="entry name" value="Cyt_P450_CS"/>
</dbReference>
<gene>
    <name evidence="3" type="ORF">ACFO4E_22355</name>
</gene>
<feature type="compositionally biased region" description="Pro residues" evidence="2">
    <location>
        <begin position="461"/>
        <end position="473"/>
    </location>
</feature>
<dbReference type="Gene3D" id="1.10.630.10">
    <property type="entry name" value="Cytochrome P450"/>
    <property type="match status" value="1"/>
</dbReference>
<organism evidence="3 4">
    <name type="scientific">Nocardiopsis mangrovi</name>
    <dbReference type="NCBI Taxonomy" id="1179818"/>
    <lineage>
        <taxon>Bacteria</taxon>
        <taxon>Bacillati</taxon>
        <taxon>Actinomycetota</taxon>
        <taxon>Actinomycetes</taxon>
        <taxon>Streptosporangiales</taxon>
        <taxon>Nocardiopsidaceae</taxon>
        <taxon>Nocardiopsis</taxon>
    </lineage>
</organism>
<dbReference type="PROSITE" id="PS00086">
    <property type="entry name" value="CYTOCHROME_P450"/>
    <property type="match status" value="1"/>
</dbReference>
<feature type="compositionally biased region" description="Low complexity" evidence="2">
    <location>
        <begin position="8"/>
        <end position="21"/>
    </location>
</feature>
<feature type="region of interest" description="Disordered" evidence="2">
    <location>
        <begin position="1"/>
        <end position="24"/>
    </location>
</feature>